<gene>
    <name evidence="2" type="ORF">IAC47_06525</name>
</gene>
<protein>
    <submittedName>
        <fullName evidence="2">Uncharacterized protein</fullName>
    </submittedName>
</protein>
<sequence>MFKKNNFVFGIVLSVVVNILTMALFDLILHLFDLSLEKNAKIFLLSFIPNIILLRYYSKQQLMHTVKAIITVLFFGFCTLLYFLYASGHFGGNV</sequence>
<dbReference type="AlphaFoldDB" id="A0A9D1RI85"/>
<proteinExistence type="predicted"/>
<evidence type="ECO:0000313" key="3">
    <source>
        <dbReference type="Proteomes" id="UP000824267"/>
    </source>
</evidence>
<dbReference type="Proteomes" id="UP000824267">
    <property type="component" value="Unassembled WGS sequence"/>
</dbReference>
<organism evidence="2 3">
    <name type="scientific">Candidatus Onthomorpha intestinigallinarum</name>
    <dbReference type="NCBI Taxonomy" id="2840880"/>
    <lineage>
        <taxon>Bacteria</taxon>
        <taxon>Pseudomonadati</taxon>
        <taxon>Bacteroidota</taxon>
        <taxon>Bacteroidia</taxon>
        <taxon>Bacteroidales</taxon>
        <taxon>Candidatus Onthomorpha</taxon>
    </lineage>
</organism>
<evidence type="ECO:0000256" key="1">
    <source>
        <dbReference type="SAM" id="Phobius"/>
    </source>
</evidence>
<accession>A0A9D1RI85</accession>
<keyword evidence="1" id="KW-1133">Transmembrane helix</keyword>
<evidence type="ECO:0000313" key="2">
    <source>
        <dbReference type="EMBL" id="HIW87910.1"/>
    </source>
</evidence>
<reference evidence="2" key="1">
    <citation type="journal article" date="2021" name="PeerJ">
        <title>Extensive microbial diversity within the chicken gut microbiome revealed by metagenomics and culture.</title>
        <authorList>
            <person name="Gilroy R."/>
            <person name="Ravi A."/>
            <person name="Getino M."/>
            <person name="Pursley I."/>
            <person name="Horton D.L."/>
            <person name="Alikhan N.F."/>
            <person name="Baker D."/>
            <person name="Gharbi K."/>
            <person name="Hall N."/>
            <person name="Watson M."/>
            <person name="Adriaenssens E.M."/>
            <person name="Foster-Nyarko E."/>
            <person name="Jarju S."/>
            <person name="Secka A."/>
            <person name="Antonio M."/>
            <person name="Oren A."/>
            <person name="Chaudhuri R.R."/>
            <person name="La Ragione R."/>
            <person name="Hildebrand F."/>
            <person name="Pallen M.J."/>
        </authorList>
    </citation>
    <scope>NUCLEOTIDE SEQUENCE</scope>
    <source>
        <strain evidence="2">Gambia16-930</strain>
    </source>
</reference>
<reference evidence="2" key="2">
    <citation type="submission" date="2021-04" db="EMBL/GenBank/DDBJ databases">
        <authorList>
            <person name="Gilroy R."/>
        </authorList>
    </citation>
    <scope>NUCLEOTIDE SEQUENCE</scope>
    <source>
        <strain evidence="2">Gambia16-930</strain>
    </source>
</reference>
<feature type="transmembrane region" description="Helical" evidence="1">
    <location>
        <begin position="69"/>
        <end position="88"/>
    </location>
</feature>
<dbReference type="EMBL" id="DXGG01000204">
    <property type="protein sequence ID" value="HIW87910.1"/>
    <property type="molecule type" value="Genomic_DNA"/>
</dbReference>
<keyword evidence="1" id="KW-0812">Transmembrane</keyword>
<name>A0A9D1RI85_9BACT</name>
<feature type="transmembrane region" description="Helical" evidence="1">
    <location>
        <begin position="7"/>
        <end position="28"/>
    </location>
</feature>
<keyword evidence="1" id="KW-0472">Membrane</keyword>
<feature type="transmembrane region" description="Helical" evidence="1">
    <location>
        <begin position="40"/>
        <end position="57"/>
    </location>
</feature>
<comment type="caution">
    <text evidence="2">The sequence shown here is derived from an EMBL/GenBank/DDBJ whole genome shotgun (WGS) entry which is preliminary data.</text>
</comment>